<comment type="caution">
    <text evidence="2">The sequence shown here is derived from an EMBL/GenBank/DDBJ whole genome shotgun (WGS) entry which is preliminary data.</text>
</comment>
<evidence type="ECO:0000313" key="3">
    <source>
        <dbReference type="Proteomes" id="UP000518316"/>
    </source>
</evidence>
<accession>A0A7W3TQ81</accession>
<reference evidence="2 3" key="1">
    <citation type="submission" date="2020-07" db="EMBL/GenBank/DDBJ databases">
        <title>Description of Limosilactobacillus balticus sp. nov., Limosilactobacillus agrestis sp. nov., Limosilactobacillus albertensis sp. nov., Limosilactobacillus rudii sp. nov., Limosilactobacillus fastidiosus sp. nov., five novel Limosilactobacillus species isolated from the vertebrate gastrointestinal tract, and proposal of 6 subspecies of Limosilactobacillus reuteri adapted to the gastrointestinal tract of specific vertebrate hosts.</title>
        <authorList>
            <person name="Li F."/>
            <person name="Cheng C."/>
            <person name="Zheng J."/>
            <person name="Quevedo R.M."/>
            <person name="Li J."/>
            <person name="Roos S."/>
            <person name="Gaenzle M.G."/>
            <person name="Walter J."/>
        </authorList>
    </citation>
    <scope>NUCLEOTIDE SEQUENCE [LARGE SCALE GENOMIC DNA]</scope>
    <source>
        <strain evidence="2 3">RRLNB_1_1</strain>
    </source>
</reference>
<sequence>MKLLSFIDTHILNFWYTAPSERLWAYLATLPVLLLIIDGLAQLTK</sequence>
<keyword evidence="3" id="KW-1185">Reference proteome</keyword>
<protein>
    <submittedName>
        <fullName evidence="2">Uncharacterized protein</fullName>
    </submittedName>
</protein>
<dbReference type="RefSeq" id="WP_182597498.1">
    <property type="nucleotide sequence ID" value="NZ_JACIVC010000024.1"/>
</dbReference>
<dbReference type="EMBL" id="JACIVC010000024">
    <property type="protein sequence ID" value="MBB1068748.1"/>
    <property type="molecule type" value="Genomic_DNA"/>
</dbReference>
<keyword evidence="1" id="KW-1133">Transmembrane helix</keyword>
<dbReference type="Proteomes" id="UP000518316">
    <property type="component" value="Unassembled WGS sequence"/>
</dbReference>
<keyword evidence="1" id="KW-0472">Membrane</keyword>
<organism evidence="2 3">
    <name type="scientific">Limosilactobacillus albertensis</name>
    <dbReference type="NCBI Taxonomy" id="2759752"/>
    <lineage>
        <taxon>Bacteria</taxon>
        <taxon>Bacillati</taxon>
        <taxon>Bacillota</taxon>
        <taxon>Bacilli</taxon>
        <taxon>Lactobacillales</taxon>
        <taxon>Lactobacillaceae</taxon>
        <taxon>Limosilactobacillus</taxon>
    </lineage>
</organism>
<gene>
    <name evidence="2" type="ORF">H5S40_00865</name>
</gene>
<feature type="transmembrane region" description="Helical" evidence="1">
    <location>
        <begin position="23"/>
        <end position="41"/>
    </location>
</feature>
<evidence type="ECO:0000256" key="1">
    <source>
        <dbReference type="SAM" id="Phobius"/>
    </source>
</evidence>
<keyword evidence="1" id="KW-0812">Transmembrane</keyword>
<evidence type="ECO:0000313" key="2">
    <source>
        <dbReference type="EMBL" id="MBB1068748.1"/>
    </source>
</evidence>
<name>A0A7W3TQ81_9LACO</name>
<proteinExistence type="predicted"/>
<dbReference type="AlphaFoldDB" id="A0A7W3TQ81"/>